<evidence type="ECO:0000313" key="1">
    <source>
        <dbReference type="EMBL" id="TRM62911.1"/>
    </source>
</evidence>
<dbReference type="AlphaFoldDB" id="A0A550CDN2"/>
<reference evidence="1 2" key="1">
    <citation type="journal article" date="2019" name="New Phytol.">
        <title>Comparative genomics reveals unique wood-decay strategies and fruiting body development in the Schizophyllaceae.</title>
        <authorList>
            <person name="Almasi E."/>
            <person name="Sahu N."/>
            <person name="Krizsan K."/>
            <person name="Balint B."/>
            <person name="Kovacs G.M."/>
            <person name="Kiss B."/>
            <person name="Cseklye J."/>
            <person name="Drula E."/>
            <person name="Henrissat B."/>
            <person name="Nagy I."/>
            <person name="Chovatia M."/>
            <person name="Adam C."/>
            <person name="LaButti K."/>
            <person name="Lipzen A."/>
            <person name="Riley R."/>
            <person name="Grigoriev I.V."/>
            <person name="Nagy L.G."/>
        </authorList>
    </citation>
    <scope>NUCLEOTIDE SEQUENCE [LARGE SCALE GENOMIC DNA]</scope>
    <source>
        <strain evidence="1 2">NL-1724</strain>
    </source>
</reference>
<comment type="caution">
    <text evidence="1">The sequence shown here is derived from an EMBL/GenBank/DDBJ whole genome shotgun (WGS) entry which is preliminary data.</text>
</comment>
<organism evidence="1 2">
    <name type="scientific">Schizophyllum amplum</name>
    <dbReference type="NCBI Taxonomy" id="97359"/>
    <lineage>
        <taxon>Eukaryota</taxon>
        <taxon>Fungi</taxon>
        <taxon>Dikarya</taxon>
        <taxon>Basidiomycota</taxon>
        <taxon>Agaricomycotina</taxon>
        <taxon>Agaricomycetes</taxon>
        <taxon>Agaricomycetidae</taxon>
        <taxon>Agaricales</taxon>
        <taxon>Schizophyllaceae</taxon>
        <taxon>Schizophyllum</taxon>
    </lineage>
</organism>
<dbReference type="InterPro" id="IPR009297">
    <property type="entry name" value="DUF952"/>
</dbReference>
<dbReference type="OrthoDB" id="3335358at2759"/>
<keyword evidence="2" id="KW-1185">Reference proteome</keyword>
<name>A0A550CDN2_9AGAR</name>
<accession>A0A550CDN2</accession>
<dbReference type="Proteomes" id="UP000320762">
    <property type="component" value="Unassembled WGS sequence"/>
</dbReference>
<gene>
    <name evidence="1" type="ORF">BD626DRAFT_496947</name>
</gene>
<protein>
    <recommendedName>
        <fullName evidence="3">DUF952 domain-containing protein</fullName>
    </recommendedName>
</protein>
<dbReference type="PANTHER" id="PTHR34129:SF1">
    <property type="entry name" value="DUF952 DOMAIN-CONTAINING PROTEIN"/>
    <property type="match status" value="1"/>
</dbReference>
<proteinExistence type="predicted"/>
<dbReference type="Pfam" id="PF06108">
    <property type="entry name" value="DUF952"/>
    <property type="match status" value="1"/>
</dbReference>
<dbReference type="Gene3D" id="3.20.170.20">
    <property type="entry name" value="Protein of unknown function DUF952"/>
    <property type="match status" value="1"/>
</dbReference>
<dbReference type="EMBL" id="VDMD01000011">
    <property type="protein sequence ID" value="TRM62911.1"/>
    <property type="molecule type" value="Genomic_DNA"/>
</dbReference>
<sequence length="135" mass="15054">MSSDVPTYLYKLVPSSAPVPEPSALPDVLPLSDLDAQSGFIHLSTAPQIAGTLKHFFADEAHVYVLKLSWAKVADKIRWESPDAKVCGPRPDEGLFPHLYNGPKLGKEEVEDVARWEKGENWDEALEKAHSWLVY</sequence>
<dbReference type="STRING" id="97359.A0A550CDN2"/>
<evidence type="ECO:0008006" key="3">
    <source>
        <dbReference type="Google" id="ProtNLM"/>
    </source>
</evidence>
<dbReference type="SUPFAM" id="SSF56399">
    <property type="entry name" value="ADP-ribosylation"/>
    <property type="match status" value="1"/>
</dbReference>
<evidence type="ECO:0000313" key="2">
    <source>
        <dbReference type="Proteomes" id="UP000320762"/>
    </source>
</evidence>
<dbReference type="PANTHER" id="PTHR34129">
    <property type="entry name" value="BLR1139 PROTEIN"/>
    <property type="match status" value="1"/>
</dbReference>